<feature type="transmembrane region" description="Helical" evidence="1">
    <location>
        <begin position="145"/>
        <end position="166"/>
    </location>
</feature>
<evidence type="ECO:0000313" key="2">
    <source>
        <dbReference type="EMBL" id="CCH61324.1"/>
    </source>
</evidence>
<reference evidence="2 3" key="1">
    <citation type="journal article" date="2011" name="Proc. Natl. Acad. Sci. U.S.A.">
        <title>Evolutionary erosion of yeast sex chromosomes by mating-type switching accidents.</title>
        <authorList>
            <person name="Gordon J.L."/>
            <person name="Armisen D."/>
            <person name="Proux-Wera E."/>
            <person name="Oheigeartaigh S.S."/>
            <person name="Byrne K.P."/>
            <person name="Wolfe K.H."/>
        </authorList>
    </citation>
    <scope>NUCLEOTIDE SEQUENCE [LARGE SCALE GENOMIC DNA]</scope>
    <source>
        <strain evidence="3">ATCC 34711 / CBS 6284 / DSM 70876 / NBRC 10599 / NRRL Y-10934 / UCD 77-7</strain>
    </source>
</reference>
<dbReference type="eggNOG" id="ENOG502RZUI">
    <property type="taxonomic scope" value="Eukaryota"/>
</dbReference>
<evidence type="ECO:0008006" key="4">
    <source>
        <dbReference type="Google" id="ProtNLM"/>
    </source>
</evidence>
<keyword evidence="1" id="KW-1133">Transmembrane helix</keyword>
<organism evidence="2 3">
    <name type="scientific">Henningerozyma blattae (strain ATCC 34711 / CBS 6284 / DSM 70876 / NBRC 10599 / NRRL Y-10934 / UCD 77-7)</name>
    <name type="common">Yeast</name>
    <name type="synonym">Tetrapisispora blattae</name>
    <dbReference type="NCBI Taxonomy" id="1071380"/>
    <lineage>
        <taxon>Eukaryota</taxon>
        <taxon>Fungi</taxon>
        <taxon>Dikarya</taxon>
        <taxon>Ascomycota</taxon>
        <taxon>Saccharomycotina</taxon>
        <taxon>Saccharomycetes</taxon>
        <taxon>Saccharomycetales</taxon>
        <taxon>Saccharomycetaceae</taxon>
        <taxon>Henningerozyma</taxon>
    </lineage>
</organism>
<dbReference type="EMBL" id="HE806320">
    <property type="protein sequence ID" value="CCH61324.1"/>
    <property type="molecule type" value="Genomic_DNA"/>
</dbReference>
<gene>
    <name evidence="2" type="primary">TBLA0E02680</name>
    <name evidence="2" type="ORF">TBLA_0E02680</name>
</gene>
<evidence type="ECO:0000313" key="3">
    <source>
        <dbReference type="Proteomes" id="UP000002866"/>
    </source>
</evidence>
<accession>I2H4M2</accession>
<protein>
    <recommendedName>
        <fullName evidence="4">DUF2470 domain-containing protein</fullName>
    </recommendedName>
</protein>
<dbReference type="Proteomes" id="UP000002866">
    <property type="component" value="Chromosome 5"/>
</dbReference>
<sequence>MGTSAKELTNFINKYHKLAIIDILHVFTDITESTNINTRDVTLLDINSSYVTLKWKQNMYKVESAYLKEASSKQEVFFQIAEDAAKNRNVAPVRITKVLWPIDPLGLLVIFGVLLPPIVYVYRPFLYWIPIIPSVITPYLDNDIVLIIIMILEFLIHICETFFILLPKLKYYRVPYKHYKCWYFLGFLEGFGPCLRIEKEAALKLSKYKKY</sequence>
<dbReference type="FunCoup" id="I2H4M2">
    <property type="interactions" value="28"/>
</dbReference>
<keyword evidence="3" id="KW-1185">Reference proteome</keyword>
<feature type="transmembrane region" description="Helical" evidence="1">
    <location>
        <begin position="105"/>
        <end position="125"/>
    </location>
</feature>
<dbReference type="RefSeq" id="XP_004180843.1">
    <property type="nucleotide sequence ID" value="XM_004180795.1"/>
</dbReference>
<dbReference type="PANTHER" id="PTHR37783">
    <property type="entry name" value="MEMBRANE PROTEIN, PUTATIVE (AFU_ORTHOLOGUE AFUA_1G04315)-RELATED"/>
    <property type="match status" value="1"/>
</dbReference>
<dbReference type="HOGENOM" id="CLU_081019_1_0_1"/>
<dbReference type="OrthoDB" id="5553410at2759"/>
<evidence type="ECO:0000256" key="1">
    <source>
        <dbReference type="SAM" id="Phobius"/>
    </source>
</evidence>
<name>I2H4M2_HENB6</name>
<dbReference type="KEGG" id="tbl:TBLA_0E02680"/>
<keyword evidence="1" id="KW-0812">Transmembrane</keyword>
<dbReference type="AlphaFoldDB" id="I2H4M2"/>
<dbReference type="InParanoid" id="I2H4M2"/>
<proteinExistence type="predicted"/>
<dbReference type="GeneID" id="14496397"/>
<dbReference type="PANTHER" id="PTHR37783:SF1">
    <property type="entry name" value="MEMBRANE PROTEIN, PUTATIVE (AFU_ORTHOLOGUE AFUA_1G04315)-RELATED"/>
    <property type="match status" value="1"/>
</dbReference>
<keyword evidence="1" id="KW-0472">Membrane</keyword>